<dbReference type="InterPro" id="IPR048247">
    <property type="entry name" value="eIF2D_N"/>
</dbReference>
<dbReference type="AlphaFoldDB" id="A0A9Q0S6L7"/>
<dbReference type="Pfam" id="PF26291">
    <property type="entry name" value="SWIB_eIF2D"/>
    <property type="match status" value="1"/>
</dbReference>
<dbReference type="SUPFAM" id="SSF55159">
    <property type="entry name" value="eIF1-like"/>
    <property type="match status" value="1"/>
</dbReference>
<protein>
    <submittedName>
        <fullName evidence="3">Eukaryotic translation initiation factor 2D</fullName>
    </submittedName>
</protein>
<dbReference type="Pfam" id="PF01253">
    <property type="entry name" value="SUI1"/>
    <property type="match status" value="1"/>
</dbReference>
<dbReference type="InterPro" id="IPR048248">
    <property type="entry name" value="PUA_eIF2d-like"/>
</dbReference>
<keyword evidence="1" id="KW-0963">Cytoplasm</keyword>
<organism evidence="3 4">
    <name type="scientific">Pseudolycoriella hygida</name>
    <dbReference type="NCBI Taxonomy" id="35572"/>
    <lineage>
        <taxon>Eukaryota</taxon>
        <taxon>Metazoa</taxon>
        <taxon>Ecdysozoa</taxon>
        <taxon>Arthropoda</taxon>
        <taxon>Hexapoda</taxon>
        <taxon>Insecta</taxon>
        <taxon>Pterygota</taxon>
        <taxon>Neoptera</taxon>
        <taxon>Endopterygota</taxon>
        <taxon>Diptera</taxon>
        <taxon>Nematocera</taxon>
        <taxon>Sciaroidea</taxon>
        <taxon>Sciaridae</taxon>
        <taxon>Pseudolycoriella</taxon>
    </lineage>
</organism>
<dbReference type="SUPFAM" id="SSF47592">
    <property type="entry name" value="SWIB/MDM2 domain"/>
    <property type="match status" value="1"/>
</dbReference>
<sequence length="605" mass="67485">MFVKAVKTKSNIQLKSSERKKLQLKVSTKFNVTPDELNTLFPNKSSISFIKLITHNDEIVSVYAVDKRPLFFETPDQNFLPTVYTLWLVPSLLPAFTTHPAVLPRLANGADLMLPGIIRQGQGPRSYGYYKKHEIVAVNLTSNKAAIAVGLLAKSSDDLYMSGGVGIGVNVLHVFGDKLWGLDASVTLQVPFLGVGVEMPTEEDFPALGGSKSKEPTLTATQQVVQKSMVNSVNAEEFPMLGADTKRKLKPTTEAETVAVTEQFSDLLVDEVKDENPSDPQDDDEEFSAEEEVIEGINHDELLRTAFFTALKRDGKSLALPLLTSTFYRCHVLPASDQPIDLKKTSHKKLSKFLQEMEENRFIALKEEQKGVEKITQVNLGHPELVDFIPKPIVKDDNAEKKNNLFETEMTELYLVTDETAKFFASFNVGNGDGLPSSQIKKMLKEYVCNNKLQSPLNPRIIQVNETLCVMCNRTPNTSIPFEELLAILLSKMTHSFEMRSKNETKSKNQTIQMSLATRSGNKKVTLVSNLEAYGIRLSEFEKACKLGVAASTTVTKLPYQKGEQLLVQGNQIRFIYKLLTETYKIPGKNIVGLDLAKKEKKVKK</sequence>
<dbReference type="InterPro" id="IPR058886">
    <property type="entry name" value="SWIB_eIF2D"/>
</dbReference>
<dbReference type="Gene3D" id="3.10.400.20">
    <property type="match status" value="1"/>
</dbReference>
<keyword evidence="3" id="KW-0648">Protein biosynthesis</keyword>
<comment type="caution">
    <text evidence="3">The sequence shown here is derived from an EMBL/GenBank/DDBJ whole genome shotgun (WGS) entry which is preliminary data.</text>
</comment>
<evidence type="ECO:0000313" key="4">
    <source>
        <dbReference type="Proteomes" id="UP001151699"/>
    </source>
</evidence>
<dbReference type="PROSITE" id="PS50890">
    <property type="entry name" value="PUA"/>
    <property type="match status" value="1"/>
</dbReference>
<feature type="domain" description="SUI1" evidence="2">
    <location>
        <begin position="512"/>
        <end position="584"/>
    </location>
</feature>
<dbReference type="GO" id="GO:0003743">
    <property type="term" value="F:translation initiation factor activity"/>
    <property type="evidence" value="ECO:0007669"/>
    <property type="project" value="UniProtKB-KW"/>
</dbReference>
<dbReference type="OrthoDB" id="199771at2759"/>
<dbReference type="InterPro" id="IPR041366">
    <property type="entry name" value="Pre-PUA"/>
</dbReference>
<evidence type="ECO:0000256" key="1">
    <source>
        <dbReference type="ARBA" id="ARBA00022490"/>
    </source>
</evidence>
<gene>
    <name evidence="3" type="primary">Eif2d</name>
    <name evidence="3" type="ORF">Bhyg_00631</name>
</gene>
<dbReference type="CDD" id="cd21156">
    <property type="entry name" value="PUA_eIF2d-like"/>
    <property type="match status" value="1"/>
</dbReference>
<proteinExistence type="predicted"/>
<dbReference type="InterPro" id="IPR036885">
    <property type="entry name" value="SWIB_MDM2_dom_sf"/>
</dbReference>
<dbReference type="GO" id="GO:0001731">
    <property type="term" value="P:formation of translation preinitiation complex"/>
    <property type="evidence" value="ECO:0007669"/>
    <property type="project" value="InterPro"/>
</dbReference>
<dbReference type="EMBL" id="WJQU01000001">
    <property type="protein sequence ID" value="KAJ6645425.1"/>
    <property type="molecule type" value="Genomic_DNA"/>
</dbReference>
<keyword evidence="4" id="KW-1185">Reference proteome</keyword>
<dbReference type="InterPro" id="IPR039757">
    <property type="entry name" value="EIF2D"/>
</dbReference>
<keyword evidence="3" id="KW-0396">Initiation factor</keyword>
<dbReference type="InterPro" id="IPR001950">
    <property type="entry name" value="SUI1"/>
</dbReference>
<dbReference type="FunFam" id="3.30.780.10:FF:000016">
    <property type="entry name" value="eukaryotic translation initiation factor 2D"/>
    <property type="match status" value="1"/>
</dbReference>
<dbReference type="Proteomes" id="UP001151699">
    <property type="component" value="Chromosome A"/>
</dbReference>
<name>A0A9Q0S6L7_9DIPT</name>
<dbReference type="SUPFAM" id="SSF88697">
    <property type="entry name" value="PUA domain-like"/>
    <property type="match status" value="1"/>
</dbReference>
<dbReference type="Pfam" id="PF25304">
    <property type="entry name" value="WHD_eIF2D"/>
    <property type="match status" value="1"/>
</dbReference>
<reference evidence="3" key="1">
    <citation type="submission" date="2022-07" db="EMBL/GenBank/DDBJ databases">
        <authorList>
            <person name="Trinca V."/>
            <person name="Uliana J.V.C."/>
            <person name="Torres T.T."/>
            <person name="Ward R.J."/>
            <person name="Monesi N."/>
        </authorList>
    </citation>
    <scope>NUCLEOTIDE SEQUENCE</scope>
    <source>
        <strain evidence="3">HSMRA1968</strain>
        <tissue evidence="3">Whole embryos</tissue>
    </source>
</reference>
<dbReference type="PANTHER" id="PTHR12217:SF4">
    <property type="entry name" value="EUKARYOTIC TRANSLATION INITIATION FACTOR 2D"/>
    <property type="match status" value="1"/>
</dbReference>
<dbReference type="InterPro" id="IPR015947">
    <property type="entry name" value="PUA-like_sf"/>
</dbReference>
<dbReference type="InterPro" id="IPR057429">
    <property type="entry name" value="WH_eIF2D"/>
</dbReference>
<dbReference type="PROSITE" id="PS50296">
    <property type="entry name" value="SUI1"/>
    <property type="match status" value="1"/>
</dbReference>
<dbReference type="Pfam" id="PF17832">
    <property type="entry name" value="Pre-PUA"/>
    <property type="match status" value="1"/>
</dbReference>
<evidence type="ECO:0000313" key="3">
    <source>
        <dbReference type="EMBL" id="KAJ6645425.1"/>
    </source>
</evidence>
<dbReference type="InterPro" id="IPR039759">
    <property type="entry name" value="eIF2D_SUI1"/>
</dbReference>
<dbReference type="Gene3D" id="3.30.780.10">
    <property type="entry name" value="SUI1-like domain"/>
    <property type="match status" value="1"/>
</dbReference>
<dbReference type="PANTHER" id="PTHR12217">
    <property type="entry name" value="EUKARYOTIC TRANSLATION INITIATION FACTOR 2D"/>
    <property type="match status" value="1"/>
</dbReference>
<accession>A0A9Q0S6L7</accession>
<dbReference type="CDD" id="cd11608">
    <property type="entry name" value="eIF2D_C"/>
    <property type="match status" value="1"/>
</dbReference>
<dbReference type="CDD" id="cd11610">
    <property type="entry name" value="eIF2D_N"/>
    <property type="match status" value="1"/>
</dbReference>
<evidence type="ECO:0000259" key="2">
    <source>
        <dbReference type="PROSITE" id="PS50296"/>
    </source>
</evidence>
<dbReference type="InterPro" id="IPR036877">
    <property type="entry name" value="SUI1_dom_sf"/>
</dbReference>
<dbReference type="Pfam" id="PF26292">
    <property type="entry name" value="PUA_elF2D"/>
    <property type="match status" value="1"/>
</dbReference>